<proteinExistence type="predicted"/>
<sequence length="173" mass="20429">METLTELTQRIENLVNQSSVFIVITRENNYQNTGDANYSEDIEFTTLPEAYQFYLDQCTDTFETQSEFKEVELILNDENDIFEVLLSETYVAQYKEEDYGKFILHYLPKNNGIAVSKIETLNAKTPYYVNQDKKFTMTSEMFDTKEDVIQAIYNYSLYISMDEAEELFEEFLE</sequence>
<accession>A0A2S4N5C4</accession>
<name>A0A2S4N5C4_9FLAO</name>
<dbReference type="AlphaFoldDB" id="A0A2S4N5C4"/>
<dbReference type="RefSeq" id="WP_146047013.1">
    <property type="nucleotide sequence ID" value="NZ_PQNY01000017.1"/>
</dbReference>
<organism evidence="1 2">
    <name type="scientific">Flavobacterium croceum DSM 17960</name>
    <dbReference type="NCBI Taxonomy" id="1121886"/>
    <lineage>
        <taxon>Bacteria</taxon>
        <taxon>Pseudomonadati</taxon>
        <taxon>Bacteroidota</taxon>
        <taxon>Flavobacteriia</taxon>
        <taxon>Flavobacteriales</taxon>
        <taxon>Flavobacteriaceae</taxon>
        <taxon>Flavobacterium</taxon>
    </lineage>
</organism>
<gene>
    <name evidence="1" type="ORF">Q361_11732</name>
</gene>
<evidence type="ECO:0000313" key="2">
    <source>
        <dbReference type="Proteomes" id="UP000237056"/>
    </source>
</evidence>
<protein>
    <submittedName>
        <fullName evidence="1">Uncharacterized protein</fullName>
    </submittedName>
</protein>
<dbReference type="Proteomes" id="UP000237056">
    <property type="component" value="Unassembled WGS sequence"/>
</dbReference>
<keyword evidence="2" id="KW-1185">Reference proteome</keyword>
<dbReference type="EMBL" id="PQNY01000017">
    <property type="protein sequence ID" value="POS00928.1"/>
    <property type="molecule type" value="Genomic_DNA"/>
</dbReference>
<comment type="caution">
    <text evidence="1">The sequence shown here is derived from an EMBL/GenBank/DDBJ whole genome shotgun (WGS) entry which is preliminary data.</text>
</comment>
<reference evidence="1 2" key="1">
    <citation type="submission" date="2018-01" db="EMBL/GenBank/DDBJ databases">
        <title>Genomic Encyclopedia of Type Strains, Phase I: the one thousand microbial genomes (KMG-I) project.</title>
        <authorList>
            <person name="Goeker M."/>
        </authorList>
    </citation>
    <scope>NUCLEOTIDE SEQUENCE [LARGE SCALE GENOMIC DNA]</scope>
    <source>
        <strain evidence="1 2">DSM 17960</strain>
    </source>
</reference>
<evidence type="ECO:0000313" key="1">
    <source>
        <dbReference type="EMBL" id="POS00928.1"/>
    </source>
</evidence>